<dbReference type="NCBIfam" id="NF003818">
    <property type="entry name" value="PRK05409.1"/>
    <property type="match status" value="1"/>
</dbReference>
<accession>A6GHL6</accession>
<dbReference type="Proteomes" id="UP000005801">
    <property type="component" value="Unassembled WGS sequence"/>
</dbReference>
<dbReference type="STRING" id="391625.PPSIR1_37754"/>
<organism evidence="1 2">
    <name type="scientific">Plesiocystis pacifica SIR-1</name>
    <dbReference type="NCBI Taxonomy" id="391625"/>
    <lineage>
        <taxon>Bacteria</taxon>
        <taxon>Pseudomonadati</taxon>
        <taxon>Myxococcota</taxon>
        <taxon>Polyangia</taxon>
        <taxon>Nannocystales</taxon>
        <taxon>Nannocystaceae</taxon>
        <taxon>Plesiocystis</taxon>
    </lineage>
</organism>
<gene>
    <name evidence="1" type="ORF">PPSIR1_37754</name>
</gene>
<proteinExistence type="predicted"/>
<dbReference type="Pfam" id="PF05114">
    <property type="entry name" value="MbnB_TglH_ChrH"/>
    <property type="match status" value="1"/>
</dbReference>
<dbReference type="EMBL" id="ABCS01000121">
    <property type="protein sequence ID" value="EDM74640.1"/>
    <property type="molecule type" value="Genomic_DNA"/>
</dbReference>
<evidence type="ECO:0000313" key="2">
    <source>
        <dbReference type="Proteomes" id="UP000005801"/>
    </source>
</evidence>
<comment type="caution">
    <text evidence="1">The sequence shown here is derived from an EMBL/GenBank/DDBJ whole genome shotgun (WGS) entry which is preliminary data.</text>
</comment>
<evidence type="ECO:0000313" key="1">
    <source>
        <dbReference type="EMBL" id="EDM74640.1"/>
    </source>
</evidence>
<protein>
    <submittedName>
        <fullName evidence="1">Uncharacterized protein</fullName>
    </submittedName>
</protein>
<name>A6GHL6_9BACT</name>
<dbReference type="PANTHER" id="PTHR42194:SF1">
    <property type="entry name" value="UPF0276 PROTEIN HI_1600"/>
    <property type="match status" value="1"/>
</dbReference>
<keyword evidence="2" id="KW-1185">Reference proteome</keyword>
<dbReference type="AlphaFoldDB" id="A6GHL6"/>
<dbReference type="InterPro" id="IPR007801">
    <property type="entry name" value="MbnB/TglH/ChrH"/>
</dbReference>
<dbReference type="Gene3D" id="3.20.20.150">
    <property type="entry name" value="Divalent-metal-dependent TIM barrel enzymes"/>
    <property type="match status" value="1"/>
</dbReference>
<reference evidence="1 2" key="1">
    <citation type="submission" date="2007-06" db="EMBL/GenBank/DDBJ databases">
        <authorList>
            <person name="Shimkets L."/>
            <person name="Ferriera S."/>
            <person name="Johnson J."/>
            <person name="Kravitz S."/>
            <person name="Beeson K."/>
            <person name="Sutton G."/>
            <person name="Rogers Y.-H."/>
            <person name="Friedman R."/>
            <person name="Frazier M."/>
            <person name="Venter J.C."/>
        </authorList>
    </citation>
    <scope>NUCLEOTIDE SEQUENCE [LARGE SCALE GENOMIC DNA]</scope>
    <source>
        <strain evidence="1 2">SIR-1</strain>
    </source>
</reference>
<dbReference type="eggNOG" id="COG3220">
    <property type="taxonomic scope" value="Bacteria"/>
</dbReference>
<dbReference type="PANTHER" id="PTHR42194">
    <property type="entry name" value="UPF0276 PROTEIN HI_1600"/>
    <property type="match status" value="1"/>
</dbReference>
<sequence length="283" mass="31078">MGIGLRRRHFDELPRCERELDFLELCPENFVGAGALRGGRDRRVLDACIERWPILAHGVSMSLGGPDPLDRGYIRALKGLLDRLDAPFYTDHLCFVSVGGRSSQDLLPIPFCEAAVHHCARRIRALADQLERPVAVENISYYAQMPVPGGAGMGEGEFVRAVVEEADCLLLLDVNNIYVNAVNHDEDASESLRSLPVERSCQIHLAGHVREGPRLIDHHGAPVCDAVWALYREALALAGPIPTLIEWDTAVPALDVVLDEADRARAIWREVRAARSAAAEASA</sequence>